<dbReference type="KEGG" id="mpro:BJP34_31405"/>
<accession>A0A1D8U0D8</accession>
<organism evidence="6 7">
    <name type="scientific">Moorena producens PAL-8-15-08-1</name>
    <dbReference type="NCBI Taxonomy" id="1458985"/>
    <lineage>
        <taxon>Bacteria</taxon>
        <taxon>Bacillati</taxon>
        <taxon>Cyanobacteriota</taxon>
        <taxon>Cyanophyceae</taxon>
        <taxon>Coleofasciculales</taxon>
        <taxon>Coleofasciculaceae</taxon>
        <taxon>Moorena</taxon>
    </lineage>
</organism>
<dbReference type="InterPro" id="IPR034718">
    <property type="entry name" value="RlpA"/>
</dbReference>
<dbReference type="Proteomes" id="UP000177870">
    <property type="component" value="Chromosome"/>
</dbReference>
<dbReference type="Gene3D" id="2.40.40.10">
    <property type="entry name" value="RlpA-like domain"/>
    <property type="match status" value="1"/>
</dbReference>
<dbReference type="EMBL" id="CP017599">
    <property type="protein sequence ID" value="AOX03348.1"/>
    <property type="molecule type" value="Genomic_DNA"/>
</dbReference>
<name>A0A1D8U0D8_9CYAN</name>
<dbReference type="OrthoDB" id="9779128at2"/>
<protein>
    <recommendedName>
        <fullName evidence="3">Probable endolytic peptidoglycan transglycosylase RlpA</fullName>
        <ecNumber evidence="3">4.2.2.-</ecNumber>
    </recommendedName>
</protein>
<dbReference type="STRING" id="1458985.BJP34_31405"/>
<evidence type="ECO:0000313" key="6">
    <source>
        <dbReference type="EMBL" id="AOX03348.1"/>
    </source>
</evidence>
<dbReference type="InterPro" id="IPR012997">
    <property type="entry name" value="RplA"/>
</dbReference>
<evidence type="ECO:0000256" key="1">
    <source>
        <dbReference type="ARBA" id="ARBA00023239"/>
    </source>
</evidence>
<dbReference type="PANTHER" id="PTHR34183">
    <property type="entry name" value="ENDOLYTIC PEPTIDOGLYCAN TRANSGLYCOSYLASE RLPA"/>
    <property type="match status" value="1"/>
</dbReference>
<proteinExistence type="inferred from homology"/>
<feature type="domain" description="RlpA-like protein double-psi beta-barrel" evidence="5">
    <location>
        <begin position="269"/>
        <end position="356"/>
    </location>
</feature>
<comment type="similarity">
    <text evidence="3 4">Belongs to the RlpA family.</text>
</comment>
<evidence type="ECO:0000256" key="3">
    <source>
        <dbReference type="HAMAP-Rule" id="MF_02071"/>
    </source>
</evidence>
<dbReference type="SUPFAM" id="SSF50685">
    <property type="entry name" value="Barwin-like endoglucanases"/>
    <property type="match status" value="1"/>
</dbReference>
<keyword evidence="1 3" id="KW-0456">Lyase</keyword>
<comment type="function">
    <text evidence="3">Lytic transglycosylase with a strong preference for naked glycan strands that lack stem peptides.</text>
</comment>
<dbReference type="InterPro" id="IPR036908">
    <property type="entry name" value="RlpA-like_sf"/>
</dbReference>
<dbReference type="NCBIfam" id="TIGR00413">
    <property type="entry name" value="rlpA"/>
    <property type="match status" value="1"/>
</dbReference>
<gene>
    <name evidence="3" type="primary">rlpA</name>
    <name evidence="6" type="ORF">BJP34_31405</name>
</gene>
<evidence type="ECO:0000256" key="4">
    <source>
        <dbReference type="RuleBase" id="RU003495"/>
    </source>
</evidence>
<keyword evidence="2 3" id="KW-0961">Cell wall biogenesis/degradation</keyword>
<dbReference type="GO" id="GO:0008932">
    <property type="term" value="F:lytic endotransglycosylase activity"/>
    <property type="evidence" value="ECO:0007669"/>
    <property type="project" value="UniProtKB-UniRule"/>
</dbReference>
<dbReference type="RefSeq" id="WP_070395729.1">
    <property type="nucleotide sequence ID" value="NZ_CP017599.1"/>
</dbReference>
<dbReference type="AlphaFoldDB" id="A0A1D8U0D8"/>
<sequence length="361" mass="39381">MNEKIWGGITVSVLTTVLGATISIPVSSAETVTQTVTGNSDAQLAEELPSSATAAIEKLPAQPTPEFQVAEFPEQLRTAKPDEIITNIYAYELAGRQAATLYVRSIPVLTFLGSQEINADPTKDIVATEVEKIATPSSVAPGNATISDANGSENDSIRRAQVVAARINELHGNNVNAESITVRWNGSYKSYSIQVNGEELVEVDENTILPDTTKDLAEDALQATNRLRRLIGYAPPLKEIADLPPAPKPRTVQKVARSTTRRRVRSQMRGMASWYGPGFHGRRTASGERFNQYALTAAHRTLRFGTRVRVTNMRNGRSVIVRINDRGPHSRNRVIDLSRAAARVIGVERSGTAAVRLEVLY</sequence>
<dbReference type="HAMAP" id="MF_02071">
    <property type="entry name" value="RlpA"/>
    <property type="match status" value="1"/>
</dbReference>
<dbReference type="Pfam" id="PF03330">
    <property type="entry name" value="DPBB_1"/>
    <property type="match status" value="1"/>
</dbReference>
<evidence type="ECO:0000259" key="5">
    <source>
        <dbReference type="Pfam" id="PF03330"/>
    </source>
</evidence>
<reference evidence="7" key="1">
    <citation type="submission" date="2016-10" db="EMBL/GenBank/DDBJ databases">
        <title>Comparative genomics uncovers the prolific and rare metabolic potential of the cyanobacterial genus Moorea.</title>
        <authorList>
            <person name="Leao T."/>
            <person name="Castelao G."/>
            <person name="Korobeynikov A."/>
            <person name="Monroe E.A."/>
            <person name="Podell S."/>
            <person name="Glukhov E."/>
            <person name="Allen E."/>
            <person name="Gerwick W.H."/>
            <person name="Gerwick L."/>
        </authorList>
    </citation>
    <scope>NUCLEOTIDE SEQUENCE [LARGE SCALE GENOMIC DNA]</scope>
    <source>
        <strain evidence="7">PAL-8-15-08-1</strain>
    </source>
</reference>
<dbReference type="CDD" id="cd22268">
    <property type="entry name" value="DPBB_RlpA-like"/>
    <property type="match status" value="1"/>
</dbReference>
<dbReference type="EC" id="4.2.2.-" evidence="3"/>
<dbReference type="PANTHER" id="PTHR34183:SF8">
    <property type="entry name" value="ENDOLYTIC PEPTIDOGLYCAN TRANSGLYCOSYLASE RLPA-RELATED"/>
    <property type="match status" value="1"/>
</dbReference>
<dbReference type="InterPro" id="IPR009009">
    <property type="entry name" value="RlpA-like_DPBB"/>
</dbReference>
<dbReference type="GO" id="GO:0071555">
    <property type="term" value="P:cell wall organization"/>
    <property type="evidence" value="ECO:0007669"/>
    <property type="project" value="UniProtKB-KW"/>
</dbReference>
<dbReference type="GO" id="GO:0000270">
    <property type="term" value="P:peptidoglycan metabolic process"/>
    <property type="evidence" value="ECO:0007669"/>
    <property type="project" value="UniProtKB-UniRule"/>
</dbReference>
<evidence type="ECO:0000313" key="7">
    <source>
        <dbReference type="Proteomes" id="UP000177870"/>
    </source>
</evidence>
<evidence type="ECO:0000256" key="2">
    <source>
        <dbReference type="ARBA" id="ARBA00023316"/>
    </source>
</evidence>